<dbReference type="InterPro" id="IPR050266">
    <property type="entry name" value="AB_hydrolase_sf"/>
</dbReference>
<dbReference type="GO" id="GO:0016787">
    <property type="term" value="F:hydrolase activity"/>
    <property type="evidence" value="ECO:0007669"/>
    <property type="project" value="UniProtKB-KW"/>
</dbReference>
<keyword evidence="1" id="KW-0378">Hydrolase</keyword>
<protein>
    <submittedName>
        <fullName evidence="3">Pimeloyl-ACP methyl ester carboxylesterase</fullName>
    </submittedName>
</protein>
<evidence type="ECO:0000313" key="3">
    <source>
        <dbReference type="EMBL" id="PRX66001.1"/>
    </source>
</evidence>
<dbReference type="PANTHER" id="PTHR43798">
    <property type="entry name" value="MONOACYLGLYCEROL LIPASE"/>
    <property type="match status" value="1"/>
</dbReference>
<sequence length="244" mass="26919">MTIWHAERGTGEPVVLLHSSAADSGMWDPQWEALAGRFRVIKVDFRGYGHTPYQADGRYNHADDVAKVLAALGVTRAAMVGSSGGGRVALELAAAGLAGRLVLLNPIVDLEPTPDLRAFWDEEERLLERGQVEEATELNVRTLLGPEADEAARLRLARMQRHAFELQLGADPEPEQFERELSPPDLDVPALVVTGGHELPYFVATARKLAGDMPRARLLELPWAGHLPSLERPEEINRLLLDYL</sequence>
<dbReference type="RefSeq" id="WP_106239489.1">
    <property type="nucleotide sequence ID" value="NZ_JBFAIB010000025.1"/>
</dbReference>
<gene>
    <name evidence="3" type="ORF">B0I32_106137</name>
</gene>
<evidence type="ECO:0000313" key="4">
    <source>
        <dbReference type="Proteomes" id="UP000238312"/>
    </source>
</evidence>
<dbReference type="PANTHER" id="PTHR43798:SF31">
    <property type="entry name" value="AB HYDROLASE SUPERFAMILY PROTEIN YCLE"/>
    <property type="match status" value="1"/>
</dbReference>
<name>A0A2T0N228_9ACTN</name>
<reference evidence="3 4" key="1">
    <citation type="submission" date="2018-03" db="EMBL/GenBank/DDBJ databases">
        <title>Genomic Encyclopedia of Type Strains, Phase III (KMG-III): the genomes of soil and plant-associated and newly described type strains.</title>
        <authorList>
            <person name="Whitman W."/>
        </authorList>
    </citation>
    <scope>NUCLEOTIDE SEQUENCE [LARGE SCALE GENOMIC DNA]</scope>
    <source>
        <strain evidence="3 4">CGMCC 4.7104</strain>
    </source>
</reference>
<proteinExistence type="predicted"/>
<evidence type="ECO:0000259" key="2">
    <source>
        <dbReference type="Pfam" id="PF12697"/>
    </source>
</evidence>
<evidence type="ECO:0000256" key="1">
    <source>
        <dbReference type="ARBA" id="ARBA00022801"/>
    </source>
</evidence>
<dbReference type="Gene3D" id="3.40.50.1820">
    <property type="entry name" value="alpha/beta hydrolase"/>
    <property type="match status" value="1"/>
</dbReference>
<dbReference type="AlphaFoldDB" id="A0A2T0N228"/>
<organism evidence="3 4">
    <name type="scientific">Nonomuraea fuscirosea</name>
    <dbReference type="NCBI Taxonomy" id="1291556"/>
    <lineage>
        <taxon>Bacteria</taxon>
        <taxon>Bacillati</taxon>
        <taxon>Actinomycetota</taxon>
        <taxon>Actinomycetes</taxon>
        <taxon>Streptosporangiales</taxon>
        <taxon>Streptosporangiaceae</taxon>
        <taxon>Nonomuraea</taxon>
    </lineage>
</organism>
<keyword evidence="4" id="KW-1185">Reference proteome</keyword>
<dbReference type="GO" id="GO:0016020">
    <property type="term" value="C:membrane"/>
    <property type="evidence" value="ECO:0007669"/>
    <property type="project" value="TreeGrafter"/>
</dbReference>
<dbReference type="OrthoDB" id="495620at2"/>
<dbReference type="Proteomes" id="UP000238312">
    <property type="component" value="Unassembled WGS sequence"/>
</dbReference>
<feature type="domain" description="AB hydrolase-1" evidence="2">
    <location>
        <begin position="14"/>
        <end position="238"/>
    </location>
</feature>
<dbReference type="InterPro" id="IPR029058">
    <property type="entry name" value="AB_hydrolase_fold"/>
</dbReference>
<comment type="caution">
    <text evidence="3">The sequence shown here is derived from an EMBL/GenBank/DDBJ whole genome shotgun (WGS) entry which is preliminary data.</text>
</comment>
<dbReference type="SUPFAM" id="SSF53474">
    <property type="entry name" value="alpha/beta-Hydrolases"/>
    <property type="match status" value="1"/>
</dbReference>
<accession>A0A2T0N228</accession>
<dbReference type="InterPro" id="IPR000073">
    <property type="entry name" value="AB_hydrolase_1"/>
</dbReference>
<dbReference type="Pfam" id="PF12697">
    <property type="entry name" value="Abhydrolase_6"/>
    <property type="match status" value="1"/>
</dbReference>
<dbReference type="EMBL" id="PVNG01000006">
    <property type="protein sequence ID" value="PRX66001.1"/>
    <property type="molecule type" value="Genomic_DNA"/>
</dbReference>